<protein>
    <submittedName>
        <fullName evidence="1">Uncharacterized protein</fullName>
    </submittedName>
</protein>
<dbReference type="Proteomes" id="UP000236604">
    <property type="component" value="Unassembled WGS sequence"/>
</dbReference>
<accession>A0A2K1P6H6</accession>
<gene>
    <name evidence="1" type="ORF">X927_08360</name>
</gene>
<proteinExistence type="predicted"/>
<sequence>MIKKASILAINQFEKQDLDFKKVTRPQRI</sequence>
<organism evidence="1 2">
    <name type="scientific">Petrotoga mexicana DSM 14811</name>
    <dbReference type="NCBI Taxonomy" id="1122954"/>
    <lineage>
        <taxon>Bacteria</taxon>
        <taxon>Thermotogati</taxon>
        <taxon>Thermotogota</taxon>
        <taxon>Thermotogae</taxon>
        <taxon>Petrotogales</taxon>
        <taxon>Petrotogaceae</taxon>
        <taxon>Petrotoga</taxon>
    </lineage>
</organism>
<name>A0A2K1P6H6_9BACT</name>
<dbReference type="AlphaFoldDB" id="A0A2K1P6H6"/>
<comment type="caution">
    <text evidence="1">The sequence shown here is derived from an EMBL/GenBank/DDBJ whole genome shotgun (WGS) entry which is preliminary data.</text>
</comment>
<reference evidence="1 2" key="1">
    <citation type="submission" date="2013-12" db="EMBL/GenBank/DDBJ databases">
        <title>Comparative genomics of Petrotoga isolates.</title>
        <authorList>
            <person name="Nesbo C.L."/>
            <person name="Charchuk R."/>
            <person name="Chow K."/>
        </authorList>
    </citation>
    <scope>NUCLEOTIDE SEQUENCE [LARGE SCALE GENOMIC DNA]</scope>
    <source>
        <strain evidence="1 2">DSM 14811</strain>
    </source>
</reference>
<keyword evidence="2" id="KW-1185">Reference proteome</keyword>
<evidence type="ECO:0000313" key="1">
    <source>
        <dbReference type="EMBL" id="PNR98390.1"/>
    </source>
</evidence>
<dbReference type="EMBL" id="AZRN01000034">
    <property type="protein sequence ID" value="PNR98390.1"/>
    <property type="molecule type" value="Genomic_DNA"/>
</dbReference>
<evidence type="ECO:0000313" key="2">
    <source>
        <dbReference type="Proteomes" id="UP000236604"/>
    </source>
</evidence>